<dbReference type="InterPro" id="IPR035926">
    <property type="entry name" value="NusB-like_sf"/>
</dbReference>
<feature type="domain" description="SAM-dependent MTase RsmB/NOP-type" evidence="7">
    <location>
        <begin position="228"/>
        <end position="410"/>
    </location>
</feature>
<name>A0A9D2D657_9FIRM</name>
<dbReference type="InterPro" id="IPR006027">
    <property type="entry name" value="NusB_RsmB_TIM44"/>
</dbReference>
<reference evidence="8" key="2">
    <citation type="submission" date="2021-04" db="EMBL/GenBank/DDBJ databases">
        <authorList>
            <person name="Gilroy R."/>
        </authorList>
    </citation>
    <scope>NUCLEOTIDE SEQUENCE</scope>
    <source>
        <strain evidence="8">CHK192-19661</strain>
    </source>
</reference>
<dbReference type="Pfam" id="PF01029">
    <property type="entry name" value="NusB"/>
    <property type="match status" value="1"/>
</dbReference>
<feature type="binding site" evidence="6">
    <location>
        <begin position="232"/>
        <end position="238"/>
    </location>
    <ligand>
        <name>S-adenosyl-L-methionine</name>
        <dbReference type="ChEBI" id="CHEBI:59789"/>
    </ligand>
</feature>
<dbReference type="Pfam" id="PF01189">
    <property type="entry name" value="Methyltr_RsmB-F"/>
    <property type="match status" value="1"/>
</dbReference>
<protein>
    <recommendedName>
        <fullName evidence="7">SAM-dependent MTase RsmB/NOP-type domain-containing protein</fullName>
    </recommendedName>
</protein>
<evidence type="ECO:0000313" key="9">
    <source>
        <dbReference type="Proteomes" id="UP000824025"/>
    </source>
</evidence>
<evidence type="ECO:0000256" key="2">
    <source>
        <dbReference type="ARBA" id="ARBA00022603"/>
    </source>
</evidence>
<comment type="caution">
    <text evidence="8">The sequence shown here is derived from an EMBL/GenBank/DDBJ whole genome shotgun (WGS) entry which is preliminary data.</text>
</comment>
<comment type="similarity">
    <text evidence="1 6">Belongs to the class I-like SAM-binding methyltransferase superfamily. RsmB/NOP family.</text>
</comment>
<accession>A0A9D2D657</accession>
<dbReference type="Gene3D" id="3.40.50.150">
    <property type="entry name" value="Vaccinia Virus protein VP39"/>
    <property type="match status" value="1"/>
</dbReference>
<dbReference type="InterPro" id="IPR049560">
    <property type="entry name" value="MeTrfase_RsmB-F_NOP2_cat"/>
</dbReference>
<dbReference type="PANTHER" id="PTHR22807:SF53">
    <property type="entry name" value="RIBOSOMAL RNA SMALL SUBUNIT METHYLTRANSFERASE B-RELATED"/>
    <property type="match status" value="1"/>
</dbReference>
<feature type="binding site" evidence="6">
    <location>
        <position position="253"/>
    </location>
    <ligand>
        <name>S-adenosyl-L-methionine</name>
        <dbReference type="ChEBI" id="CHEBI:59789"/>
    </ligand>
</feature>
<evidence type="ECO:0000256" key="5">
    <source>
        <dbReference type="ARBA" id="ARBA00022884"/>
    </source>
</evidence>
<dbReference type="InterPro" id="IPR018314">
    <property type="entry name" value="RsmB/NOL1/NOP2-like_CS"/>
</dbReference>
<dbReference type="SUPFAM" id="SSF48013">
    <property type="entry name" value="NusB-like"/>
    <property type="match status" value="1"/>
</dbReference>
<evidence type="ECO:0000256" key="3">
    <source>
        <dbReference type="ARBA" id="ARBA00022679"/>
    </source>
</evidence>
<dbReference type="EMBL" id="DXCF01000005">
    <property type="protein sequence ID" value="HIZ09156.1"/>
    <property type="molecule type" value="Genomic_DNA"/>
</dbReference>
<evidence type="ECO:0000256" key="1">
    <source>
        <dbReference type="ARBA" id="ARBA00007494"/>
    </source>
</evidence>
<dbReference type="CDD" id="cd02440">
    <property type="entry name" value="AdoMet_MTases"/>
    <property type="match status" value="1"/>
</dbReference>
<dbReference type="GO" id="GO:0001510">
    <property type="term" value="P:RNA methylation"/>
    <property type="evidence" value="ECO:0007669"/>
    <property type="project" value="InterPro"/>
</dbReference>
<dbReference type="GO" id="GO:0006355">
    <property type="term" value="P:regulation of DNA-templated transcription"/>
    <property type="evidence" value="ECO:0007669"/>
    <property type="project" value="InterPro"/>
</dbReference>
<feature type="binding site" evidence="6">
    <location>
        <position position="298"/>
    </location>
    <ligand>
        <name>S-adenosyl-L-methionine</name>
        <dbReference type="ChEBI" id="CHEBI:59789"/>
    </ligand>
</feature>
<dbReference type="InterPro" id="IPR029063">
    <property type="entry name" value="SAM-dependent_MTases_sf"/>
</dbReference>
<dbReference type="Gene3D" id="1.10.940.10">
    <property type="entry name" value="NusB-like"/>
    <property type="match status" value="1"/>
</dbReference>
<organism evidence="8 9">
    <name type="scientific">Candidatus Borkfalkia avicola</name>
    <dbReference type="NCBI Taxonomy" id="2838503"/>
    <lineage>
        <taxon>Bacteria</taxon>
        <taxon>Bacillati</taxon>
        <taxon>Bacillota</taxon>
        <taxon>Clostridia</taxon>
        <taxon>Christensenellales</taxon>
        <taxon>Christensenellaceae</taxon>
        <taxon>Candidatus Borkfalkia</taxon>
    </lineage>
</organism>
<keyword evidence="4 6" id="KW-0949">S-adenosyl-L-methionine</keyword>
<evidence type="ECO:0000313" key="8">
    <source>
        <dbReference type="EMBL" id="HIZ09156.1"/>
    </source>
</evidence>
<dbReference type="PANTHER" id="PTHR22807">
    <property type="entry name" value="NOP2 YEAST -RELATED NOL1/NOP2/FMU SUN DOMAIN-CONTAINING"/>
    <property type="match status" value="1"/>
</dbReference>
<dbReference type="InterPro" id="IPR001678">
    <property type="entry name" value="MeTrfase_RsmB-F_NOP2_dom"/>
</dbReference>
<feature type="active site" description="Nucleophile" evidence="6">
    <location>
        <position position="351"/>
    </location>
</feature>
<feature type="binding site" evidence="6">
    <location>
        <position position="280"/>
    </location>
    <ligand>
        <name>S-adenosyl-L-methionine</name>
        <dbReference type="ChEBI" id="CHEBI:59789"/>
    </ligand>
</feature>
<evidence type="ECO:0000256" key="6">
    <source>
        <dbReference type="PROSITE-ProRule" id="PRU01023"/>
    </source>
</evidence>
<dbReference type="PROSITE" id="PS01153">
    <property type="entry name" value="NOL1_NOP2_SUN"/>
    <property type="match status" value="1"/>
</dbReference>
<dbReference type="PRINTS" id="PR02008">
    <property type="entry name" value="RCMTFAMILY"/>
</dbReference>
<sequence>MTNPLYDPFAVLQKVYGGGAYLKQALNDTPIEEAHRARTAKVCYGVLENDIYLDFCIKSFAPKSPKLPVRILLKVSLYFLLFLGKARYMVTDSAVSLIRKLGKGGASGFVNAFLRNFDAEKLILPADKLSRLSVQYSFPPFAVSRLVKEYGAEEAEGIMRPRPARTFVRFAGAPAQKYLDLPHEDTPFSGLYAYPNFRRDAGYDRGEYTFQSVGSVAVCAAVEPCGELLDACAAPGGKSVLLAGKCGRVTAFELHEHRAKLIESYASRMGAENISVVCRDSSVHDPAYDGKFDAVLADAPCSGYGVVGENPDIKLLRREADLSSLCKTQRAILSACAPYVRAGGCLYYSTCSVFGEENDGTVSAFLGQHPDFAAEEIASPLGHERTRFGLQFLPHLSMGAGFYVCKMRKKA</sequence>
<dbReference type="SUPFAM" id="SSF53335">
    <property type="entry name" value="S-adenosyl-L-methionine-dependent methyltransferases"/>
    <property type="match status" value="1"/>
</dbReference>
<keyword evidence="3 6" id="KW-0808">Transferase</keyword>
<dbReference type="GO" id="GO:0003723">
    <property type="term" value="F:RNA binding"/>
    <property type="evidence" value="ECO:0007669"/>
    <property type="project" value="UniProtKB-UniRule"/>
</dbReference>
<keyword evidence="5 6" id="KW-0694">RNA-binding</keyword>
<dbReference type="PROSITE" id="PS51686">
    <property type="entry name" value="SAM_MT_RSMB_NOP"/>
    <property type="match status" value="1"/>
</dbReference>
<dbReference type="AlphaFoldDB" id="A0A9D2D657"/>
<evidence type="ECO:0000259" key="7">
    <source>
        <dbReference type="PROSITE" id="PS51686"/>
    </source>
</evidence>
<dbReference type="GO" id="GO:0008173">
    <property type="term" value="F:RNA methyltransferase activity"/>
    <property type="evidence" value="ECO:0007669"/>
    <property type="project" value="InterPro"/>
</dbReference>
<proteinExistence type="inferred from homology"/>
<dbReference type="InterPro" id="IPR023267">
    <property type="entry name" value="RCMT"/>
</dbReference>
<dbReference type="Proteomes" id="UP000824025">
    <property type="component" value="Unassembled WGS sequence"/>
</dbReference>
<evidence type="ECO:0000256" key="4">
    <source>
        <dbReference type="ARBA" id="ARBA00022691"/>
    </source>
</evidence>
<gene>
    <name evidence="8" type="ORF">H9726_01585</name>
</gene>
<keyword evidence="2 6" id="KW-0489">Methyltransferase</keyword>
<reference evidence="8" key="1">
    <citation type="journal article" date="2021" name="PeerJ">
        <title>Extensive microbial diversity within the chicken gut microbiome revealed by metagenomics and culture.</title>
        <authorList>
            <person name="Gilroy R."/>
            <person name="Ravi A."/>
            <person name="Getino M."/>
            <person name="Pursley I."/>
            <person name="Horton D.L."/>
            <person name="Alikhan N.F."/>
            <person name="Baker D."/>
            <person name="Gharbi K."/>
            <person name="Hall N."/>
            <person name="Watson M."/>
            <person name="Adriaenssens E.M."/>
            <person name="Foster-Nyarko E."/>
            <person name="Jarju S."/>
            <person name="Secka A."/>
            <person name="Antonio M."/>
            <person name="Oren A."/>
            <person name="Chaudhuri R.R."/>
            <person name="La Ragione R."/>
            <person name="Hildebrand F."/>
            <person name="Pallen M.J."/>
        </authorList>
    </citation>
    <scope>NUCLEOTIDE SEQUENCE</scope>
    <source>
        <strain evidence="8">CHK192-19661</strain>
    </source>
</reference>